<feature type="region of interest" description="Disordered" evidence="1">
    <location>
        <begin position="1"/>
        <end position="92"/>
    </location>
</feature>
<proteinExistence type="predicted"/>
<evidence type="ECO:0000313" key="3">
    <source>
        <dbReference type="Proteomes" id="UP000268094"/>
    </source>
</evidence>
<sequence length="92" mass="10487">MRFNKLGDEDVGESTSLRHRNPMTGEEEINISDQDMALSPPMEEEAEARDILPDQIHEFRRGDEEEEEERELTAQPDDPGPRAQTPDLLPEG</sequence>
<evidence type="ECO:0000256" key="1">
    <source>
        <dbReference type="SAM" id="MobiDB-lite"/>
    </source>
</evidence>
<accession>A0A3A8HNF4</accession>
<comment type="caution">
    <text evidence="2">The sequence shown here is derived from an EMBL/GenBank/DDBJ whole genome shotgun (WGS) entry which is preliminary data.</text>
</comment>
<name>A0A3A8HNF4_9BACT</name>
<keyword evidence="3" id="KW-1185">Reference proteome</keyword>
<gene>
    <name evidence="2" type="ORF">D7V88_38760</name>
</gene>
<protein>
    <submittedName>
        <fullName evidence="2">Uncharacterized protein</fullName>
    </submittedName>
</protein>
<evidence type="ECO:0000313" key="2">
    <source>
        <dbReference type="EMBL" id="RKG72056.1"/>
    </source>
</evidence>
<dbReference type="OrthoDB" id="5382712at2"/>
<reference evidence="3" key="1">
    <citation type="submission" date="2018-09" db="EMBL/GenBank/DDBJ databases">
        <authorList>
            <person name="Livingstone P.G."/>
            <person name="Whitworth D.E."/>
        </authorList>
    </citation>
    <scope>NUCLEOTIDE SEQUENCE [LARGE SCALE GENOMIC DNA]</scope>
    <source>
        <strain evidence="3">CA054A</strain>
    </source>
</reference>
<dbReference type="EMBL" id="RAVZ01000492">
    <property type="protein sequence ID" value="RKG72056.1"/>
    <property type="molecule type" value="Genomic_DNA"/>
</dbReference>
<organism evidence="2 3">
    <name type="scientific">Corallococcus terminator</name>
    <dbReference type="NCBI Taxonomy" id="2316733"/>
    <lineage>
        <taxon>Bacteria</taxon>
        <taxon>Pseudomonadati</taxon>
        <taxon>Myxococcota</taxon>
        <taxon>Myxococcia</taxon>
        <taxon>Myxococcales</taxon>
        <taxon>Cystobacterineae</taxon>
        <taxon>Myxococcaceae</taxon>
        <taxon>Corallococcus</taxon>
    </lineage>
</organism>
<feature type="compositionally biased region" description="Basic and acidic residues" evidence="1">
    <location>
        <begin position="48"/>
        <end position="63"/>
    </location>
</feature>
<dbReference type="RefSeq" id="WP_120545553.1">
    <property type="nucleotide sequence ID" value="NZ_RAVZ01000492.1"/>
</dbReference>
<dbReference type="Proteomes" id="UP000268094">
    <property type="component" value="Unassembled WGS sequence"/>
</dbReference>
<dbReference type="AlphaFoldDB" id="A0A3A8HNF4"/>